<dbReference type="KEGG" id="sfu:Sfum_1043"/>
<dbReference type="HOGENOM" id="CLU_009520_1_2_7"/>
<dbReference type="InterPro" id="IPR008258">
    <property type="entry name" value="Transglycosylase_SLT_dom_1"/>
</dbReference>
<gene>
    <name evidence="3" type="ordered locus">Sfum_1043</name>
</gene>
<feature type="domain" description="Transglycosylase SLT" evidence="2">
    <location>
        <begin position="73"/>
        <end position="172"/>
    </location>
</feature>
<comment type="similarity">
    <text evidence="1">Belongs to the transglycosylase Slt family.</text>
</comment>
<evidence type="ECO:0000313" key="3">
    <source>
        <dbReference type="EMBL" id="ABK16737.1"/>
    </source>
</evidence>
<dbReference type="InterPro" id="IPR023346">
    <property type="entry name" value="Lysozyme-like_dom_sf"/>
</dbReference>
<dbReference type="PANTHER" id="PTHR37423">
    <property type="entry name" value="SOLUBLE LYTIC MUREIN TRANSGLYCOSYLASE-RELATED"/>
    <property type="match status" value="1"/>
</dbReference>
<evidence type="ECO:0000313" key="4">
    <source>
        <dbReference type="Proteomes" id="UP000001784"/>
    </source>
</evidence>
<dbReference type="CAZy" id="GH23">
    <property type="family name" value="Glycoside Hydrolase Family 23"/>
</dbReference>
<evidence type="ECO:0000256" key="1">
    <source>
        <dbReference type="ARBA" id="ARBA00007734"/>
    </source>
</evidence>
<sequence length="281" mass="32124">MLASLPPTSNLFNSSPAGRWSSRIQIPINDQPLIQKFVRFYQEQGRRTFKESLERSRFYVPIMTEILECHGVPPEMISVVMVESAFQRNASHKGAGGYWQLLAPTARAMGLRVDGWVDERRDPIKSTRAAAKYLRSFYEQFDSWTLALAAYNAGGGSVQSALRRSRANDFWELSKRGRLPSLTRHYVPKVLAAMHIMQNLEKHGFKSPGQFSNYDYESIWVQAPLKLEQVAQWIDVPMTQLQELNPSLRLDTLPPDSGYALRLPSGGRDKFDIAFEDHFRK</sequence>
<reference evidence="3 4" key="1">
    <citation type="submission" date="2006-10" db="EMBL/GenBank/DDBJ databases">
        <title>Complete sequence of Syntrophobacter fumaroxidans MPOB.</title>
        <authorList>
            <consortium name="US DOE Joint Genome Institute"/>
            <person name="Copeland A."/>
            <person name="Lucas S."/>
            <person name="Lapidus A."/>
            <person name="Barry K."/>
            <person name="Detter J.C."/>
            <person name="Glavina del Rio T."/>
            <person name="Hammon N."/>
            <person name="Israni S."/>
            <person name="Pitluck S."/>
            <person name="Goltsman E.G."/>
            <person name="Martinez M."/>
            <person name="Schmutz J."/>
            <person name="Larimer F."/>
            <person name="Land M."/>
            <person name="Hauser L."/>
            <person name="Kyrpides N."/>
            <person name="Kim E."/>
            <person name="Boone D.R."/>
            <person name="Brockman F."/>
            <person name="Culley D."/>
            <person name="Ferry J."/>
            <person name="Gunsalus R."/>
            <person name="McInerney M.J."/>
            <person name="Morrison M."/>
            <person name="Plugge C."/>
            <person name="Rohlin L."/>
            <person name="Scholten J."/>
            <person name="Sieber J."/>
            <person name="Stams A.J.M."/>
            <person name="Worm P."/>
            <person name="Henstra A.M."/>
            <person name="Richardson P."/>
        </authorList>
    </citation>
    <scope>NUCLEOTIDE SEQUENCE [LARGE SCALE GENOMIC DNA]</scope>
    <source>
        <strain evidence="4">DSM 10017 / MPOB</strain>
    </source>
</reference>
<dbReference type="SUPFAM" id="SSF53955">
    <property type="entry name" value="Lysozyme-like"/>
    <property type="match status" value="1"/>
</dbReference>
<name>A0LH35_SYNFM</name>
<dbReference type="EMBL" id="CP000478">
    <property type="protein sequence ID" value="ABK16737.1"/>
    <property type="molecule type" value="Genomic_DNA"/>
</dbReference>
<proteinExistence type="inferred from homology"/>
<dbReference type="STRING" id="335543.Sfum_1043"/>
<evidence type="ECO:0000259" key="2">
    <source>
        <dbReference type="Pfam" id="PF01464"/>
    </source>
</evidence>
<dbReference type="PANTHER" id="PTHR37423:SF2">
    <property type="entry name" value="MEMBRANE-BOUND LYTIC MUREIN TRANSGLYCOSYLASE C"/>
    <property type="match status" value="1"/>
</dbReference>
<dbReference type="Pfam" id="PF01464">
    <property type="entry name" value="SLT"/>
    <property type="match status" value="1"/>
</dbReference>
<protein>
    <submittedName>
        <fullName evidence="3">Lytic transglycosylase, catalytic</fullName>
    </submittedName>
</protein>
<keyword evidence="4" id="KW-1185">Reference proteome</keyword>
<organism evidence="3 4">
    <name type="scientific">Syntrophobacter fumaroxidans (strain DSM 10017 / MPOB)</name>
    <dbReference type="NCBI Taxonomy" id="335543"/>
    <lineage>
        <taxon>Bacteria</taxon>
        <taxon>Pseudomonadati</taxon>
        <taxon>Thermodesulfobacteriota</taxon>
        <taxon>Syntrophobacteria</taxon>
        <taxon>Syntrophobacterales</taxon>
        <taxon>Syntrophobacteraceae</taxon>
        <taxon>Syntrophobacter</taxon>
    </lineage>
</organism>
<dbReference type="Gene3D" id="1.10.530.10">
    <property type="match status" value="1"/>
</dbReference>
<accession>A0LH35</accession>
<dbReference type="eggNOG" id="COG0741">
    <property type="taxonomic scope" value="Bacteria"/>
</dbReference>
<dbReference type="InParanoid" id="A0LH35"/>
<dbReference type="AlphaFoldDB" id="A0LH35"/>
<dbReference type="Proteomes" id="UP000001784">
    <property type="component" value="Chromosome"/>
</dbReference>
<dbReference type="CDD" id="cd16894">
    <property type="entry name" value="MltD-like"/>
    <property type="match status" value="1"/>
</dbReference>